<feature type="compositionally biased region" description="Low complexity" evidence="1">
    <location>
        <begin position="200"/>
        <end position="210"/>
    </location>
</feature>
<feature type="compositionally biased region" description="Basic residues" evidence="1">
    <location>
        <begin position="49"/>
        <end position="70"/>
    </location>
</feature>
<feature type="compositionally biased region" description="Basic residues" evidence="1">
    <location>
        <begin position="167"/>
        <end position="179"/>
    </location>
</feature>
<feature type="region of interest" description="Disordered" evidence="1">
    <location>
        <begin position="1"/>
        <end position="210"/>
    </location>
</feature>
<feature type="compositionally biased region" description="Basic and acidic residues" evidence="1">
    <location>
        <begin position="150"/>
        <end position="165"/>
    </location>
</feature>
<name>A0A6J4SWX4_9ACTN</name>
<protein>
    <submittedName>
        <fullName evidence="2">Uncharacterized protein</fullName>
    </submittedName>
</protein>
<organism evidence="2">
    <name type="scientific">uncultured Solirubrobacteraceae bacterium</name>
    <dbReference type="NCBI Taxonomy" id="1162706"/>
    <lineage>
        <taxon>Bacteria</taxon>
        <taxon>Bacillati</taxon>
        <taxon>Actinomycetota</taxon>
        <taxon>Thermoleophilia</taxon>
        <taxon>Solirubrobacterales</taxon>
        <taxon>Solirubrobacteraceae</taxon>
        <taxon>environmental samples</taxon>
    </lineage>
</organism>
<feature type="compositionally biased region" description="Basic and acidic residues" evidence="1">
    <location>
        <begin position="95"/>
        <end position="111"/>
    </location>
</feature>
<feature type="compositionally biased region" description="Basic and acidic residues" evidence="1">
    <location>
        <begin position="15"/>
        <end position="38"/>
    </location>
</feature>
<feature type="compositionally biased region" description="Basic and acidic residues" evidence="1">
    <location>
        <begin position="180"/>
        <end position="190"/>
    </location>
</feature>
<sequence>ARSRRPGSRRGAQHRRGDQAAARRDGPPAARRGRDARGPAHQAQPRVALHGRRVGVPRRRCRHGRGRGRRGQSCSGAARARGGGRGHAGLPRRPRPVEPVDHAGRGEDPLRHLVLPSPDARRPRRAADRRARGGRHGLVHAAGRARRVRPRGDRARVPDDQDARAARPVRLRTGRARLRPRPDRRADHAEGRHRRRHGARAPPGRARLRV</sequence>
<feature type="non-terminal residue" evidence="2">
    <location>
        <position position="1"/>
    </location>
</feature>
<feature type="compositionally biased region" description="Basic residues" evidence="1">
    <location>
        <begin position="1"/>
        <end position="14"/>
    </location>
</feature>
<feature type="compositionally biased region" description="Basic and acidic residues" evidence="1">
    <location>
        <begin position="119"/>
        <end position="131"/>
    </location>
</feature>
<proteinExistence type="predicted"/>
<evidence type="ECO:0000256" key="1">
    <source>
        <dbReference type="SAM" id="MobiDB-lite"/>
    </source>
</evidence>
<feature type="compositionally biased region" description="Basic residues" evidence="1">
    <location>
        <begin position="132"/>
        <end position="149"/>
    </location>
</feature>
<dbReference type="EMBL" id="CADCVT010000232">
    <property type="protein sequence ID" value="CAA9507357.1"/>
    <property type="molecule type" value="Genomic_DNA"/>
</dbReference>
<reference evidence="2" key="1">
    <citation type="submission" date="2020-02" db="EMBL/GenBank/DDBJ databases">
        <authorList>
            <person name="Meier V. D."/>
        </authorList>
    </citation>
    <scope>NUCLEOTIDE SEQUENCE</scope>
    <source>
        <strain evidence="2">AVDCRST_MAG85</strain>
    </source>
</reference>
<feature type="non-terminal residue" evidence="2">
    <location>
        <position position="210"/>
    </location>
</feature>
<gene>
    <name evidence="2" type="ORF">AVDCRST_MAG85-2123</name>
</gene>
<feature type="compositionally biased region" description="Low complexity" evidence="1">
    <location>
        <begin position="71"/>
        <end position="80"/>
    </location>
</feature>
<accession>A0A6J4SWX4</accession>
<dbReference type="AlphaFoldDB" id="A0A6J4SWX4"/>
<evidence type="ECO:0000313" key="2">
    <source>
        <dbReference type="EMBL" id="CAA9507357.1"/>
    </source>
</evidence>